<evidence type="ECO:0000313" key="2">
    <source>
        <dbReference type="EMBL" id="CAH0997895.1"/>
    </source>
</evidence>
<dbReference type="InterPro" id="IPR015943">
    <property type="entry name" value="WD40/YVTN_repeat-like_dom_sf"/>
</dbReference>
<dbReference type="Gene3D" id="2.130.10.10">
    <property type="entry name" value="YVTN repeat-like/Quinoprotein amine dehydrogenase"/>
    <property type="match status" value="2"/>
</dbReference>
<organism evidence="2 3">
    <name type="scientific">Emticicia aquatica</name>
    <dbReference type="NCBI Taxonomy" id="1681835"/>
    <lineage>
        <taxon>Bacteria</taxon>
        <taxon>Pseudomonadati</taxon>
        <taxon>Bacteroidota</taxon>
        <taxon>Cytophagia</taxon>
        <taxon>Cytophagales</taxon>
        <taxon>Leadbetterellaceae</taxon>
        <taxon>Emticicia</taxon>
    </lineage>
</organism>
<sequence length="820" mass="88856">MKNLRFSIGLLFGILLTIKSIAQDHPSERVRADFEKIKSTISGIIPFPELEKARNYTIQRINQIKNASANAAIPFINWSEKGPRGIGGRTRALMFDPNDVQYKKVWAGGAAGGLWYNNDITDANAVWNKVDDFWDNIAISCIAASPQNSQVFYVGTGEGWNNLDAVRGGGIWKTTNGGVTWSRLASTIPSTNTTFSYIQKIQVNTQGQVFAGTKQGLMISNDGGLTWSLATTIGSQTITDIEIAADGVIYAATNPSKIYKTNNVSNDGTSWTNITPPATTGNRTEIALSNNLVGSNQVIYATSINNTNNFAWFKKSTNAGITWTDLTIPTWNGSTNEITSNQGWYDLIIKISPINANLVIIGGAEHSRSTDGGQTWVSGNIGIHTDHHAVEFKPNNSNEVIMGNDGGIYYSPNYGDPNIHAHSVTASARNNGYSVTQFYTVAIKNIANDNYILGGTQDNGTLKVDISQQASVATGGDGVQCFIDKDDANVQISSYIYNNYYLLNRNGVYQKAIIGDSNSGVFLNPADYDSQNNILYTYKNYGSNSTSFYVVTEVGSNNVVQTVTIAQAMSVSFIKVGLLPNTIFVGTSSGGIYKITDFRGSSPTITRINLPANGFTSSGEVSSIDFGSSDNELLVTLSNYDTKSVWYTSTQGAYWISKDENSYGLPNIPVRYGIFNPLDKNQVFLATELGVWTSNDFNAINPNWTPTNANLANVRCDMLIYREADKKIVVATHGRGIFTTNLLPCQNGYLSLVSPTNDVLNGQDVLTTATEVNAKNKIANGGTNMLRVRDKITLSPNADGSTGFKAANGSTFIANVNGCY</sequence>
<accession>A0ABN8F3C8</accession>
<keyword evidence="1" id="KW-0732">Signal</keyword>
<proteinExistence type="predicted"/>
<comment type="caution">
    <text evidence="2">The sequence shown here is derived from an EMBL/GenBank/DDBJ whole genome shotgun (WGS) entry which is preliminary data.</text>
</comment>
<name>A0ABN8F3C8_9BACT</name>
<gene>
    <name evidence="2" type="ORF">EMA8858_04030</name>
</gene>
<feature type="chain" id="PRO_5046609785" description="Glycosyl hydrolase" evidence="1">
    <location>
        <begin position="23"/>
        <end position="820"/>
    </location>
</feature>
<evidence type="ECO:0008006" key="4">
    <source>
        <dbReference type="Google" id="ProtNLM"/>
    </source>
</evidence>
<evidence type="ECO:0000313" key="3">
    <source>
        <dbReference type="Proteomes" id="UP000837932"/>
    </source>
</evidence>
<feature type="signal peptide" evidence="1">
    <location>
        <begin position="1"/>
        <end position="22"/>
    </location>
</feature>
<dbReference type="RefSeq" id="WP_238808702.1">
    <property type="nucleotide sequence ID" value="NZ_CAKLPY010000007.1"/>
</dbReference>
<evidence type="ECO:0000256" key="1">
    <source>
        <dbReference type="SAM" id="SignalP"/>
    </source>
</evidence>
<reference evidence="2" key="1">
    <citation type="submission" date="2021-12" db="EMBL/GenBank/DDBJ databases">
        <authorList>
            <person name="Rodrigo-Torres L."/>
            <person name="Arahal R. D."/>
            <person name="Lucena T."/>
        </authorList>
    </citation>
    <scope>NUCLEOTIDE SEQUENCE</scope>
    <source>
        <strain evidence="2">CECT 8858</strain>
    </source>
</reference>
<dbReference type="Proteomes" id="UP000837932">
    <property type="component" value="Unassembled WGS sequence"/>
</dbReference>
<keyword evidence="3" id="KW-1185">Reference proteome</keyword>
<dbReference type="SUPFAM" id="SSF110296">
    <property type="entry name" value="Oligoxyloglucan reducing end-specific cellobiohydrolase"/>
    <property type="match status" value="2"/>
</dbReference>
<protein>
    <recommendedName>
        <fullName evidence="4">Glycosyl hydrolase</fullName>
    </recommendedName>
</protein>
<dbReference type="EMBL" id="CAKLPY010000007">
    <property type="protein sequence ID" value="CAH0997895.1"/>
    <property type="molecule type" value="Genomic_DNA"/>
</dbReference>